<keyword evidence="2" id="KW-0285">Flavoprotein</keyword>
<accession>A0A9W9JV56</accession>
<dbReference type="Gene3D" id="3.50.50.60">
    <property type="entry name" value="FAD/NAD(P)-binding domain"/>
    <property type="match status" value="1"/>
</dbReference>
<keyword evidence="4" id="KW-0560">Oxidoreductase</keyword>
<proteinExistence type="predicted"/>
<comment type="cofactor">
    <cofactor evidence="1">
        <name>FAD</name>
        <dbReference type="ChEBI" id="CHEBI:57692"/>
    </cofactor>
</comment>
<dbReference type="SUPFAM" id="SSF51905">
    <property type="entry name" value="FAD/NAD(P)-binding domain"/>
    <property type="match status" value="1"/>
</dbReference>
<dbReference type="InterPro" id="IPR036188">
    <property type="entry name" value="FAD/NAD-bd_sf"/>
</dbReference>
<dbReference type="GO" id="GO:0004497">
    <property type="term" value="F:monooxygenase activity"/>
    <property type="evidence" value="ECO:0007669"/>
    <property type="project" value="UniProtKB-KW"/>
</dbReference>
<keyword evidence="5" id="KW-0503">Monooxygenase</keyword>
<keyword evidence="3" id="KW-0274">FAD</keyword>
<dbReference type="EMBL" id="JAPQKI010000011">
    <property type="protein sequence ID" value="KAJ5082605.1"/>
    <property type="molecule type" value="Genomic_DNA"/>
</dbReference>
<keyword evidence="7" id="KW-1185">Reference proteome</keyword>
<dbReference type="GeneID" id="81363118"/>
<organism evidence="6 7">
    <name type="scientific">Penicillium argentinense</name>
    <dbReference type="NCBI Taxonomy" id="1131581"/>
    <lineage>
        <taxon>Eukaryota</taxon>
        <taxon>Fungi</taxon>
        <taxon>Dikarya</taxon>
        <taxon>Ascomycota</taxon>
        <taxon>Pezizomycotina</taxon>
        <taxon>Eurotiomycetes</taxon>
        <taxon>Eurotiomycetidae</taxon>
        <taxon>Eurotiales</taxon>
        <taxon>Aspergillaceae</taxon>
        <taxon>Penicillium</taxon>
    </lineage>
</organism>
<evidence type="ECO:0000256" key="1">
    <source>
        <dbReference type="ARBA" id="ARBA00001974"/>
    </source>
</evidence>
<dbReference type="OrthoDB" id="47494at2759"/>
<dbReference type="Proteomes" id="UP001149074">
    <property type="component" value="Unassembled WGS sequence"/>
</dbReference>
<evidence type="ECO:0000256" key="3">
    <source>
        <dbReference type="ARBA" id="ARBA00022827"/>
    </source>
</evidence>
<dbReference type="RefSeq" id="XP_056469127.1">
    <property type="nucleotide sequence ID" value="XM_056624139.1"/>
</dbReference>
<evidence type="ECO:0000256" key="2">
    <source>
        <dbReference type="ARBA" id="ARBA00022630"/>
    </source>
</evidence>
<evidence type="ECO:0000313" key="7">
    <source>
        <dbReference type="Proteomes" id="UP001149074"/>
    </source>
</evidence>
<reference evidence="6" key="1">
    <citation type="submission" date="2022-11" db="EMBL/GenBank/DDBJ databases">
        <authorList>
            <person name="Petersen C."/>
        </authorList>
    </citation>
    <scope>NUCLEOTIDE SEQUENCE</scope>
    <source>
        <strain evidence="6">IBT 30761</strain>
    </source>
</reference>
<comment type="caution">
    <text evidence="6">The sequence shown here is derived from an EMBL/GenBank/DDBJ whole genome shotgun (WGS) entry which is preliminary data.</text>
</comment>
<evidence type="ECO:0000313" key="6">
    <source>
        <dbReference type="EMBL" id="KAJ5082605.1"/>
    </source>
</evidence>
<dbReference type="PANTHER" id="PTHR47178">
    <property type="entry name" value="MONOOXYGENASE, FAD-BINDING"/>
    <property type="match status" value="1"/>
</dbReference>
<name>A0A9W9JV56_9EURO</name>
<protein>
    <submittedName>
        <fullName evidence="6">Uncharacterized protein</fullName>
    </submittedName>
</protein>
<evidence type="ECO:0000256" key="4">
    <source>
        <dbReference type="ARBA" id="ARBA00023002"/>
    </source>
</evidence>
<reference evidence="6" key="2">
    <citation type="journal article" date="2023" name="IMA Fungus">
        <title>Comparative genomic study of the Penicillium genus elucidates a diverse pangenome and 15 lateral gene transfer events.</title>
        <authorList>
            <person name="Petersen C."/>
            <person name="Sorensen T."/>
            <person name="Nielsen M.R."/>
            <person name="Sondergaard T.E."/>
            <person name="Sorensen J.L."/>
            <person name="Fitzpatrick D.A."/>
            <person name="Frisvad J.C."/>
            <person name="Nielsen K.L."/>
        </authorList>
    </citation>
    <scope>NUCLEOTIDE SEQUENCE</scope>
    <source>
        <strain evidence="6">IBT 30761</strain>
    </source>
</reference>
<sequence>MTLPVLISGAGLGGVCLAQALKNNIPFKIFERFGRGNIGAQGYRLRITTHCVSAMEEALTPEMFSLFGKTCASIPKLGVKIKRDGSSTAPFGLSPGAPGGRSYTVDRSVFREALLTGLEENTLFDNCLKSFT</sequence>
<dbReference type="PANTHER" id="PTHR47178:SF5">
    <property type="entry name" value="FAD-BINDING DOMAIN-CONTAINING PROTEIN"/>
    <property type="match status" value="1"/>
</dbReference>
<evidence type="ECO:0000256" key="5">
    <source>
        <dbReference type="ARBA" id="ARBA00023033"/>
    </source>
</evidence>
<gene>
    <name evidence="6" type="ORF">N7532_011648</name>
</gene>
<dbReference type="AlphaFoldDB" id="A0A9W9JV56"/>